<evidence type="ECO:0000256" key="4">
    <source>
        <dbReference type="RuleBase" id="RU003718"/>
    </source>
</evidence>
<dbReference type="AlphaFoldDB" id="A0A7R9F6J5"/>
<proteinExistence type="inferred from homology"/>
<sequence>MEKDQNGVKMLQTHRNFFYIFLLTLTISFCRVDGARILGVFPHLAKSHFIMDEVLMKGLAARGHEVVVIKRFGNPDNPAYIPVHFLAHSDKMNFYERLLNTVAIVPIKLGYKYLVGYKSEQVARKYFGDSLPPLEEIARNTSLHLVNTHFSLFHPRPFVPAVVEVGGIHLGEPKKLSKEFAEFLDSAKHGVIYLSLGSTVRSDSFPEEKRLGLLQAFAQLPQKVLWKWEADNMPDKPDNVKIAKWMPQLEILSHPKVKVFITHGGLMGTMEAAYFGVPMVAIPLFGDQKMNVKTFVDKGIAVKLDYNEISKEAVLSALRMVLEDPSYSENAKQVARAFRDRPLSAMDTATYWIEYIIRHKGAQHLRSAAADLPWYQILLLDVIAVLLAGIVIIIYVVYLIARILFRVVFSRKSKPAKKSESTNKSEKKKKIQIFQTSHTNSKNTVKSELLLLCSSSFSFVLTRLNLTSFQIYCSTDTFWDHRGTNPVPLNLQPGALTTIPQKWS</sequence>
<keyword evidence="5" id="KW-0472">Membrane</keyword>
<comment type="catalytic activity">
    <reaction evidence="5">
        <text>glucuronate acceptor + UDP-alpha-D-glucuronate = acceptor beta-D-glucuronoside + UDP + H(+)</text>
        <dbReference type="Rhea" id="RHEA:21032"/>
        <dbReference type="ChEBI" id="CHEBI:15378"/>
        <dbReference type="ChEBI" id="CHEBI:58052"/>
        <dbReference type="ChEBI" id="CHEBI:58223"/>
        <dbReference type="ChEBI" id="CHEBI:132367"/>
        <dbReference type="ChEBI" id="CHEBI:132368"/>
        <dbReference type="EC" id="2.4.1.17"/>
    </reaction>
</comment>
<dbReference type="EMBL" id="OD569341">
    <property type="protein sequence ID" value="CAD7447872.1"/>
    <property type="molecule type" value="Genomic_DNA"/>
</dbReference>
<evidence type="ECO:0000256" key="3">
    <source>
        <dbReference type="ARBA" id="ARBA00022679"/>
    </source>
</evidence>
<dbReference type="GO" id="GO:0016020">
    <property type="term" value="C:membrane"/>
    <property type="evidence" value="ECO:0007669"/>
    <property type="project" value="UniProtKB-SubCell"/>
</dbReference>
<dbReference type="EC" id="2.4.1.17" evidence="5"/>
<keyword evidence="3 4" id="KW-0808">Transferase</keyword>
<evidence type="ECO:0000256" key="2">
    <source>
        <dbReference type="ARBA" id="ARBA00022676"/>
    </source>
</evidence>
<dbReference type="GO" id="GO:0015020">
    <property type="term" value="F:glucuronosyltransferase activity"/>
    <property type="evidence" value="ECO:0007669"/>
    <property type="project" value="UniProtKB-EC"/>
</dbReference>
<keyword evidence="5" id="KW-1133">Transmembrane helix</keyword>
<accession>A0A7R9F6J5</accession>
<evidence type="ECO:0000256" key="5">
    <source>
        <dbReference type="RuleBase" id="RU362059"/>
    </source>
</evidence>
<dbReference type="FunFam" id="3.40.50.2000:FF:000050">
    <property type="entry name" value="UDP-glucuronosyltransferase"/>
    <property type="match status" value="1"/>
</dbReference>
<comment type="subcellular location">
    <subcellularLocation>
        <location evidence="5">Membrane</location>
        <topology evidence="5">Single-pass membrane protein</topology>
    </subcellularLocation>
</comment>
<keyword evidence="2 4" id="KW-0328">Glycosyltransferase</keyword>
<dbReference type="Pfam" id="PF00201">
    <property type="entry name" value="UDPGT"/>
    <property type="match status" value="1"/>
</dbReference>
<name>A0A7R9F6J5_9NEOP</name>
<gene>
    <name evidence="6" type="ORF">TBIB3V08_LOCUS10174</name>
</gene>
<dbReference type="InterPro" id="IPR050271">
    <property type="entry name" value="UDP-glycosyltransferase"/>
</dbReference>
<organism evidence="6">
    <name type="scientific">Timema bartmani</name>
    <dbReference type="NCBI Taxonomy" id="61472"/>
    <lineage>
        <taxon>Eukaryota</taxon>
        <taxon>Metazoa</taxon>
        <taxon>Ecdysozoa</taxon>
        <taxon>Arthropoda</taxon>
        <taxon>Hexapoda</taxon>
        <taxon>Insecta</taxon>
        <taxon>Pterygota</taxon>
        <taxon>Neoptera</taxon>
        <taxon>Polyneoptera</taxon>
        <taxon>Phasmatodea</taxon>
        <taxon>Timematodea</taxon>
        <taxon>Timematoidea</taxon>
        <taxon>Timematidae</taxon>
        <taxon>Timema</taxon>
    </lineage>
</organism>
<dbReference type="CDD" id="cd03784">
    <property type="entry name" value="GT1_Gtf-like"/>
    <property type="match status" value="1"/>
</dbReference>
<dbReference type="InterPro" id="IPR002213">
    <property type="entry name" value="UDP_glucos_trans"/>
</dbReference>
<protein>
    <recommendedName>
        <fullName evidence="5">UDP-glucuronosyltransferase</fullName>
        <ecNumber evidence="5">2.4.1.17</ecNumber>
    </recommendedName>
</protein>
<evidence type="ECO:0000313" key="6">
    <source>
        <dbReference type="EMBL" id="CAD7447872.1"/>
    </source>
</evidence>
<dbReference type="SUPFAM" id="SSF53756">
    <property type="entry name" value="UDP-Glycosyltransferase/glycogen phosphorylase"/>
    <property type="match status" value="1"/>
</dbReference>
<keyword evidence="5" id="KW-0812">Transmembrane</keyword>
<dbReference type="Gene3D" id="3.40.50.2000">
    <property type="entry name" value="Glycogen Phosphorylase B"/>
    <property type="match status" value="1"/>
</dbReference>
<feature type="transmembrane region" description="Helical" evidence="5">
    <location>
        <begin position="374"/>
        <end position="405"/>
    </location>
</feature>
<dbReference type="PROSITE" id="PS00375">
    <property type="entry name" value="UDPGT"/>
    <property type="match status" value="1"/>
</dbReference>
<comment type="similarity">
    <text evidence="1 4">Belongs to the UDP-glycosyltransferase family.</text>
</comment>
<evidence type="ECO:0000256" key="1">
    <source>
        <dbReference type="ARBA" id="ARBA00009995"/>
    </source>
</evidence>
<dbReference type="InterPro" id="IPR035595">
    <property type="entry name" value="UDP_glycos_trans_CS"/>
</dbReference>
<dbReference type="PANTHER" id="PTHR48043">
    <property type="entry name" value="EG:EG0003.4 PROTEIN-RELATED"/>
    <property type="match status" value="1"/>
</dbReference>
<reference evidence="6" key="1">
    <citation type="submission" date="2020-11" db="EMBL/GenBank/DDBJ databases">
        <authorList>
            <person name="Tran Van P."/>
        </authorList>
    </citation>
    <scope>NUCLEOTIDE SEQUENCE</scope>
</reference>
<dbReference type="PANTHER" id="PTHR48043:SF145">
    <property type="entry name" value="FI06409P-RELATED"/>
    <property type="match status" value="1"/>
</dbReference>